<reference evidence="2 3" key="1">
    <citation type="journal article" date="2024" name="G3 (Bethesda)">
        <title>Genome assembly of Hibiscus sabdariffa L. provides insights into metabolisms of medicinal natural products.</title>
        <authorList>
            <person name="Kim T."/>
        </authorList>
    </citation>
    <scope>NUCLEOTIDE SEQUENCE [LARGE SCALE GENOMIC DNA]</scope>
    <source>
        <strain evidence="2">TK-2024</strain>
        <tissue evidence="2">Old leaves</tissue>
    </source>
</reference>
<sequence length="218" mass="26097">MTDHNGQWDWNRILLFLLEHVLQKIATIRPPTYILGEEIPGWRWEQNRSFSTKSAYEFLSTSEDLGVDFNWSKIWSLKLRQHVKVFTWLAAHDRLLSNAERFLRHLSTSDRCPFCQSNSETTDHILRHCSTVVANWIVVIEPNRISEFFQLLFNSWLQVNIIGGHQFAKNKDNWGERFVVYIWMLWKNRCSRIFNEDFIQRGDFRLLCDKLFEENVTV</sequence>
<comment type="caution">
    <text evidence="2">The sequence shown here is derived from an EMBL/GenBank/DDBJ whole genome shotgun (WGS) entry which is preliminary data.</text>
</comment>
<gene>
    <name evidence="2" type="ORF">V6N12_031776</name>
</gene>
<dbReference type="Pfam" id="PF13966">
    <property type="entry name" value="zf-RVT"/>
    <property type="match status" value="1"/>
</dbReference>
<evidence type="ECO:0000313" key="3">
    <source>
        <dbReference type="Proteomes" id="UP001472677"/>
    </source>
</evidence>
<dbReference type="EMBL" id="JBBPBM010000488">
    <property type="protein sequence ID" value="KAK8494909.1"/>
    <property type="molecule type" value="Genomic_DNA"/>
</dbReference>
<feature type="domain" description="Reverse transcriptase zinc-binding" evidence="1">
    <location>
        <begin position="50"/>
        <end position="136"/>
    </location>
</feature>
<evidence type="ECO:0000313" key="2">
    <source>
        <dbReference type="EMBL" id="KAK8494909.1"/>
    </source>
</evidence>
<dbReference type="Proteomes" id="UP001472677">
    <property type="component" value="Unassembled WGS sequence"/>
</dbReference>
<proteinExistence type="predicted"/>
<keyword evidence="3" id="KW-1185">Reference proteome</keyword>
<organism evidence="2 3">
    <name type="scientific">Hibiscus sabdariffa</name>
    <name type="common">roselle</name>
    <dbReference type="NCBI Taxonomy" id="183260"/>
    <lineage>
        <taxon>Eukaryota</taxon>
        <taxon>Viridiplantae</taxon>
        <taxon>Streptophyta</taxon>
        <taxon>Embryophyta</taxon>
        <taxon>Tracheophyta</taxon>
        <taxon>Spermatophyta</taxon>
        <taxon>Magnoliopsida</taxon>
        <taxon>eudicotyledons</taxon>
        <taxon>Gunneridae</taxon>
        <taxon>Pentapetalae</taxon>
        <taxon>rosids</taxon>
        <taxon>malvids</taxon>
        <taxon>Malvales</taxon>
        <taxon>Malvaceae</taxon>
        <taxon>Malvoideae</taxon>
        <taxon>Hibiscus</taxon>
    </lineage>
</organism>
<name>A0ABR2AMK1_9ROSI</name>
<accession>A0ABR2AMK1</accession>
<evidence type="ECO:0000259" key="1">
    <source>
        <dbReference type="Pfam" id="PF13966"/>
    </source>
</evidence>
<dbReference type="InterPro" id="IPR026960">
    <property type="entry name" value="RVT-Znf"/>
</dbReference>
<protein>
    <recommendedName>
        <fullName evidence="1">Reverse transcriptase zinc-binding domain-containing protein</fullName>
    </recommendedName>
</protein>